<name>A0AAD5V4L1_9APHY</name>
<evidence type="ECO:0000313" key="2">
    <source>
        <dbReference type="EMBL" id="KAJ3485940.1"/>
    </source>
</evidence>
<keyword evidence="1" id="KW-0472">Membrane</keyword>
<dbReference type="PANTHER" id="PTHR35043:SF7">
    <property type="entry name" value="TRANSCRIPTION FACTOR DOMAIN-CONTAINING PROTEIN"/>
    <property type="match status" value="1"/>
</dbReference>
<keyword evidence="1" id="KW-0812">Transmembrane</keyword>
<feature type="transmembrane region" description="Helical" evidence="1">
    <location>
        <begin position="74"/>
        <end position="93"/>
    </location>
</feature>
<keyword evidence="3" id="KW-1185">Reference proteome</keyword>
<comment type="caution">
    <text evidence="2">The sequence shown here is derived from an EMBL/GenBank/DDBJ whole genome shotgun (WGS) entry which is preliminary data.</text>
</comment>
<accession>A0AAD5V4L1</accession>
<protein>
    <submittedName>
        <fullName evidence="2">Uncharacterized protein</fullName>
    </submittedName>
</protein>
<dbReference type="Proteomes" id="UP001212997">
    <property type="component" value="Unassembled WGS sequence"/>
</dbReference>
<dbReference type="PANTHER" id="PTHR35043">
    <property type="entry name" value="TRANSCRIPTION FACTOR DOMAIN-CONTAINING PROTEIN"/>
    <property type="match status" value="1"/>
</dbReference>
<sequence>MGGFIAYDGRRAIRPLFFDPSQQEDLELPEISSEDIEDRSKNNVISQLVIALQIVWFLSQCIARRAAGFEIPQLELITLGYVVLYAATSFFWWKKPFGTCQPVRVRVPKGWQSPWTPPHPNLEEIDSPSTLYRIFDTFFGSFIRVAKGVRYPIRGSWMSSFYPESISRSHMMWSSSIGSAIATFCGAVLLAAWSSESDLGPFRTLWRVASLITITIPIISCFLACVWSHQESALDLDDSVIHLVIPFLLFTIGVIYFVAKGVLIVFAFRGMAYLPPSSFQTISWIKSFPHWL</sequence>
<feature type="transmembrane region" description="Helical" evidence="1">
    <location>
        <begin position="205"/>
        <end position="229"/>
    </location>
</feature>
<evidence type="ECO:0000313" key="3">
    <source>
        <dbReference type="Proteomes" id="UP001212997"/>
    </source>
</evidence>
<dbReference type="EMBL" id="JANAWD010000137">
    <property type="protein sequence ID" value="KAJ3485940.1"/>
    <property type="molecule type" value="Genomic_DNA"/>
</dbReference>
<feature type="transmembrane region" description="Helical" evidence="1">
    <location>
        <begin position="241"/>
        <end position="268"/>
    </location>
</feature>
<proteinExistence type="predicted"/>
<evidence type="ECO:0000256" key="1">
    <source>
        <dbReference type="SAM" id="Phobius"/>
    </source>
</evidence>
<dbReference type="AlphaFoldDB" id="A0AAD5V4L1"/>
<gene>
    <name evidence="2" type="ORF">NLI96_g4607</name>
</gene>
<reference evidence="2" key="1">
    <citation type="submission" date="2022-07" db="EMBL/GenBank/DDBJ databases">
        <title>Genome Sequence of Physisporinus lineatus.</title>
        <authorList>
            <person name="Buettner E."/>
        </authorList>
    </citation>
    <scope>NUCLEOTIDE SEQUENCE</scope>
    <source>
        <strain evidence="2">VT162</strain>
    </source>
</reference>
<feature type="transmembrane region" description="Helical" evidence="1">
    <location>
        <begin position="171"/>
        <end position="193"/>
    </location>
</feature>
<organism evidence="2 3">
    <name type="scientific">Meripilus lineatus</name>
    <dbReference type="NCBI Taxonomy" id="2056292"/>
    <lineage>
        <taxon>Eukaryota</taxon>
        <taxon>Fungi</taxon>
        <taxon>Dikarya</taxon>
        <taxon>Basidiomycota</taxon>
        <taxon>Agaricomycotina</taxon>
        <taxon>Agaricomycetes</taxon>
        <taxon>Polyporales</taxon>
        <taxon>Meripilaceae</taxon>
        <taxon>Meripilus</taxon>
    </lineage>
</organism>
<keyword evidence="1" id="KW-1133">Transmembrane helix</keyword>